<dbReference type="EMBL" id="AMZH03007125">
    <property type="protein sequence ID" value="RRT62100.1"/>
    <property type="molecule type" value="Genomic_DNA"/>
</dbReference>
<gene>
    <name evidence="4" type="ORF">B296_00031004</name>
</gene>
<dbReference type="Proteomes" id="UP000287651">
    <property type="component" value="Unassembled WGS sequence"/>
</dbReference>
<reference evidence="4 5" key="1">
    <citation type="journal article" date="2014" name="Agronomy (Basel)">
        <title>A Draft Genome Sequence for Ensete ventricosum, the Drought-Tolerant Tree Against Hunger.</title>
        <authorList>
            <person name="Harrison J."/>
            <person name="Moore K.A."/>
            <person name="Paszkiewicz K."/>
            <person name="Jones T."/>
            <person name="Grant M."/>
            <person name="Ambacheew D."/>
            <person name="Muzemil S."/>
            <person name="Studholme D.J."/>
        </authorList>
    </citation>
    <scope>NUCLEOTIDE SEQUENCE [LARGE SCALE GENOMIC DNA]</scope>
</reference>
<keyword evidence="1" id="KW-0378">Hydrolase</keyword>
<evidence type="ECO:0000259" key="3">
    <source>
        <dbReference type="PROSITE" id="PS50228"/>
    </source>
</evidence>
<proteinExistence type="predicted"/>
<accession>A0A426ZDQ8</accession>
<evidence type="ECO:0000256" key="1">
    <source>
        <dbReference type="ARBA" id="ARBA00022801"/>
    </source>
</evidence>
<dbReference type="SUPFAM" id="SSF49785">
    <property type="entry name" value="Galactose-binding domain-like"/>
    <property type="match status" value="1"/>
</dbReference>
<name>A0A426ZDQ8_ENSVE</name>
<dbReference type="CDD" id="cd22842">
    <property type="entry name" value="Gal_Rha_Lectin_BGal"/>
    <property type="match status" value="1"/>
</dbReference>
<evidence type="ECO:0000313" key="5">
    <source>
        <dbReference type="Proteomes" id="UP000287651"/>
    </source>
</evidence>
<dbReference type="InterPro" id="IPR008979">
    <property type="entry name" value="Galactose-bd-like_sf"/>
</dbReference>
<evidence type="ECO:0000313" key="4">
    <source>
        <dbReference type="EMBL" id="RRT62100.1"/>
    </source>
</evidence>
<dbReference type="Gene3D" id="2.60.120.260">
    <property type="entry name" value="Galactose-binding domain-like"/>
    <property type="match status" value="1"/>
</dbReference>
<dbReference type="InterPro" id="IPR000922">
    <property type="entry name" value="Lectin_gal-bd_dom"/>
</dbReference>
<dbReference type="AlphaFoldDB" id="A0A426ZDQ8"/>
<dbReference type="InterPro" id="IPR048913">
    <property type="entry name" value="BetaGal_gal-bd"/>
</dbReference>
<dbReference type="GO" id="GO:0004565">
    <property type="term" value="F:beta-galactosidase activity"/>
    <property type="evidence" value="ECO:0007669"/>
    <property type="project" value="UniProtKB-ARBA"/>
</dbReference>
<keyword evidence="2" id="KW-0326">Glycosidase</keyword>
<dbReference type="PROSITE" id="PS50228">
    <property type="entry name" value="SUEL_LECTIN"/>
    <property type="match status" value="1"/>
</dbReference>
<dbReference type="Pfam" id="PF21467">
    <property type="entry name" value="BetaGal_gal-bd"/>
    <property type="match status" value="1"/>
</dbReference>
<comment type="caution">
    <text evidence="4">The sequence shown here is derived from an EMBL/GenBank/DDBJ whole genome shotgun (WGS) entry which is preliminary data.</text>
</comment>
<protein>
    <recommendedName>
        <fullName evidence="3">SUEL-type lectin domain-containing protein</fullName>
    </recommendedName>
</protein>
<dbReference type="GO" id="GO:0030246">
    <property type="term" value="F:carbohydrate binding"/>
    <property type="evidence" value="ECO:0007669"/>
    <property type="project" value="InterPro"/>
</dbReference>
<dbReference type="PANTHER" id="PTHR23421">
    <property type="entry name" value="BETA-GALACTOSIDASE RELATED"/>
    <property type="match status" value="1"/>
</dbReference>
<organism evidence="4 5">
    <name type="scientific">Ensete ventricosum</name>
    <name type="common">Abyssinian banana</name>
    <name type="synonym">Musa ensete</name>
    <dbReference type="NCBI Taxonomy" id="4639"/>
    <lineage>
        <taxon>Eukaryota</taxon>
        <taxon>Viridiplantae</taxon>
        <taxon>Streptophyta</taxon>
        <taxon>Embryophyta</taxon>
        <taxon>Tracheophyta</taxon>
        <taxon>Spermatophyta</taxon>
        <taxon>Magnoliopsida</taxon>
        <taxon>Liliopsida</taxon>
        <taxon>Zingiberales</taxon>
        <taxon>Musaceae</taxon>
        <taxon>Ensete</taxon>
    </lineage>
</organism>
<sequence length="260" mass="28953">MWNENNFGNSMLVWCTGQNYGAFFDLQKAGIDGGPVELIGNGKEKIDLTKNKWSYKVSLIQLLWRCKTIYFGWFYLIQTTFEVPDGNDSLVLDLQGMGKGHAWVNGQSIGRYWPSFLAADGGCEPCDYRQKYDSDKCRTECGMPSQRWYHVPRSFTTKGPNTLILFEEVGGDPSQVSLQMVTVGTVCANVVEGSILDLSCQGSRRFSEIQFASFGNPQGSCGSFKKGSCEASDALAVVKKVKNVSFCQEHIACIHQDRIK</sequence>
<dbReference type="InterPro" id="IPR001944">
    <property type="entry name" value="Glycoside_Hdrlase_35"/>
</dbReference>
<feature type="domain" description="SUEL-type lectin" evidence="3">
    <location>
        <begin position="190"/>
        <end position="240"/>
    </location>
</feature>
<dbReference type="GO" id="GO:0005975">
    <property type="term" value="P:carbohydrate metabolic process"/>
    <property type="evidence" value="ECO:0007669"/>
    <property type="project" value="InterPro"/>
</dbReference>
<evidence type="ECO:0000256" key="2">
    <source>
        <dbReference type="ARBA" id="ARBA00023295"/>
    </source>
</evidence>